<feature type="region of interest" description="Disordered" evidence="1">
    <location>
        <begin position="231"/>
        <end position="260"/>
    </location>
</feature>
<dbReference type="EMBL" id="MU856179">
    <property type="protein sequence ID" value="KAK3897391.1"/>
    <property type="molecule type" value="Genomic_DNA"/>
</dbReference>
<organism evidence="3 4">
    <name type="scientific">Staphylotrichum tortipilum</name>
    <dbReference type="NCBI Taxonomy" id="2831512"/>
    <lineage>
        <taxon>Eukaryota</taxon>
        <taxon>Fungi</taxon>
        <taxon>Dikarya</taxon>
        <taxon>Ascomycota</taxon>
        <taxon>Pezizomycotina</taxon>
        <taxon>Sordariomycetes</taxon>
        <taxon>Sordariomycetidae</taxon>
        <taxon>Sordariales</taxon>
        <taxon>Chaetomiaceae</taxon>
        <taxon>Staphylotrichum</taxon>
    </lineage>
</organism>
<reference evidence="3" key="2">
    <citation type="submission" date="2023-05" db="EMBL/GenBank/DDBJ databases">
        <authorList>
            <consortium name="Lawrence Berkeley National Laboratory"/>
            <person name="Steindorff A."/>
            <person name="Hensen N."/>
            <person name="Bonometti L."/>
            <person name="Westerberg I."/>
            <person name="Brannstrom I.O."/>
            <person name="Guillou S."/>
            <person name="Cros-Aarteil S."/>
            <person name="Calhoun S."/>
            <person name="Haridas S."/>
            <person name="Kuo A."/>
            <person name="Mondo S."/>
            <person name="Pangilinan J."/>
            <person name="Riley R."/>
            <person name="Labutti K."/>
            <person name="Andreopoulos B."/>
            <person name="Lipzen A."/>
            <person name="Chen C."/>
            <person name="Yanf M."/>
            <person name="Daum C."/>
            <person name="Ng V."/>
            <person name="Clum A."/>
            <person name="Ohm R."/>
            <person name="Martin F."/>
            <person name="Silar P."/>
            <person name="Natvig D."/>
            <person name="Lalanne C."/>
            <person name="Gautier V."/>
            <person name="Ament-Velasquez S.L."/>
            <person name="Kruys A."/>
            <person name="Hutchinson M.I."/>
            <person name="Powell A.J."/>
            <person name="Barry K."/>
            <person name="Miller A.N."/>
            <person name="Grigoriev I.V."/>
            <person name="Debuchy R."/>
            <person name="Gladieux P."/>
            <person name="Thoren M.H."/>
            <person name="Johannesson H."/>
        </authorList>
    </citation>
    <scope>NUCLEOTIDE SEQUENCE</scope>
    <source>
        <strain evidence="3">CBS 103.79</strain>
    </source>
</reference>
<gene>
    <name evidence="3" type="ORF">C8A05DRAFT_19838</name>
</gene>
<feature type="compositionally biased region" description="Low complexity" evidence="1">
    <location>
        <begin position="239"/>
        <end position="260"/>
    </location>
</feature>
<keyword evidence="4" id="KW-1185">Reference proteome</keyword>
<keyword evidence="2" id="KW-1133">Transmembrane helix</keyword>
<evidence type="ECO:0000313" key="3">
    <source>
        <dbReference type="EMBL" id="KAK3897391.1"/>
    </source>
</evidence>
<evidence type="ECO:0000256" key="1">
    <source>
        <dbReference type="SAM" id="MobiDB-lite"/>
    </source>
</evidence>
<keyword evidence="2" id="KW-0472">Membrane</keyword>
<feature type="compositionally biased region" description="Basic and acidic residues" evidence="1">
    <location>
        <begin position="30"/>
        <end position="43"/>
    </location>
</feature>
<dbReference type="Proteomes" id="UP001303889">
    <property type="component" value="Unassembled WGS sequence"/>
</dbReference>
<comment type="caution">
    <text evidence="3">The sequence shown here is derived from an EMBL/GenBank/DDBJ whole genome shotgun (WGS) entry which is preliminary data.</text>
</comment>
<name>A0AAN6MAL7_9PEZI</name>
<protein>
    <submittedName>
        <fullName evidence="3">Uncharacterized protein</fullName>
    </submittedName>
</protein>
<feature type="compositionally biased region" description="Polar residues" evidence="1">
    <location>
        <begin position="17"/>
        <end position="29"/>
    </location>
</feature>
<accession>A0AAN6MAL7</accession>
<dbReference type="AlphaFoldDB" id="A0AAN6MAL7"/>
<keyword evidence="2" id="KW-0812">Transmembrane</keyword>
<feature type="transmembrane region" description="Helical" evidence="2">
    <location>
        <begin position="179"/>
        <end position="200"/>
    </location>
</feature>
<evidence type="ECO:0000256" key="2">
    <source>
        <dbReference type="SAM" id="Phobius"/>
    </source>
</evidence>
<feature type="region of interest" description="Disordered" evidence="1">
    <location>
        <begin position="17"/>
        <end position="43"/>
    </location>
</feature>
<reference evidence="3" key="1">
    <citation type="journal article" date="2023" name="Mol. Phylogenet. Evol.">
        <title>Genome-scale phylogeny and comparative genomics of the fungal order Sordariales.</title>
        <authorList>
            <person name="Hensen N."/>
            <person name="Bonometti L."/>
            <person name="Westerberg I."/>
            <person name="Brannstrom I.O."/>
            <person name="Guillou S."/>
            <person name="Cros-Aarteil S."/>
            <person name="Calhoun S."/>
            <person name="Haridas S."/>
            <person name="Kuo A."/>
            <person name="Mondo S."/>
            <person name="Pangilinan J."/>
            <person name="Riley R."/>
            <person name="LaButti K."/>
            <person name="Andreopoulos B."/>
            <person name="Lipzen A."/>
            <person name="Chen C."/>
            <person name="Yan M."/>
            <person name="Daum C."/>
            <person name="Ng V."/>
            <person name="Clum A."/>
            <person name="Steindorff A."/>
            <person name="Ohm R.A."/>
            <person name="Martin F."/>
            <person name="Silar P."/>
            <person name="Natvig D.O."/>
            <person name="Lalanne C."/>
            <person name="Gautier V."/>
            <person name="Ament-Velasquez S.L."/>
            <person name="Kruys A."/>
            <person name="Hutchinson M.I."/>
            <person name="Powell A.J."/>
            <person name="Barry K."/>
            <person name="Miller A.N."/>
            <person name="Grigoriev I.V."/>
            <person name="Debuchy R."/>
            <person name="Gladieux P."/>
            <person name="Hiltunen Thoren M."/>
            <person name="Johannesson H."/>
        </authorList>
    </citation>
    <scope>NUCLEOTIDE SEQUENCE</scope>
    <source>
        <strain evidence="3">CBS 103.79</strain>
    </source>
</reference>
<evidence type="ECO:0000313" key="4">
    <source>
        <dbReference type="Proteomes" id="UP001303889"/>
    </source>
</evidence>
<feature type="transmembrane region" description="Helical" evidence="2">
    <location>
        <begin position="55"/>
        <end position="76"/>
    </location>
</feature>
<proteinExistence type="predicted"/>
<sequence>MEDGISHVPLANEALSHTSARSSLDSNNKATRDDDITPVSEKELSTDEPSFLSHLALPLGLLIGSAIIGGTTYALIARVNNLIANAAVDGDIEKWKQTARTGTYDACYLGCNSCNDPNFVYSACQLTARADVKGVICDGNKMWNWAAADRYPESCLAAVGQLLMGNELERIKQGYRNQLALITVTVLGGILGGVIAYFLWRRLTMSNAYRDARKSSSRSVLRPKTWKRTKHIKLHEQRTTTSRRSSSSSSARSSASSSRSQTRLSTIVTASVASFASQTSAYPCTGYSPAQTTYFTSANNTLSGSVHGWISDCQDRKVCTTQQCTTSCTTGKNGKQNCTQKCTEQCRTVTSVVKPARAYVDAVMPRVRECGFGVVDVLNGGWGEMERVGNARLERDWWVTVEVSGFNVTKKGETDEAVWCLWGIGGS</sequence>